<dbReference type="PROSITE" id="PS51294">
    <property type="entry name" value="HTH_MYB"/>
    <property type="match status" value="1"/>
</dbReference>
<evidence type="ECO:0000259" key="8">
    <source>
        <dbReference type="PROSITE" id="PS51294"/>
    </source>
</evidence>
<feature type="domain" description="HTH myb-type" evidence="8">
    <location>
        <begin position="24"/>
        <end position="78"/>
    </location>
</feature>
<comment type="caution">
    <text evidence="9">The sequence shown here is derived from an EMBL/GenBank/DDBJ whole genome shotgun (WGS) entry which is preliminary data.</text>
</comment>
<dbReference type="PROSITE" id="PS50090">
    <property type="entry name" value="MYB_LIKE"/>
    <property type="match status" value="1"/>
</dbReference>
<comment type="subcellular location">
    <subcellularLocation>
        <location evidence="1">Nucleus</location>
    </subcellularLocation>
</comment>
<dbReference type="PANTHER" id="PTHR47997:SF28">
    <property type="entry name" value="TRANSCRIPTION FACTOR MYB15-LIKE"/>
    <property type="match status" value="1"/>
</dbReference>
<dbReference type="Pfam" id="PF00249">
    <property type="entry name" value="Myb_DNA-binding"/>
    <property type="match status" value="1"/>
</dbReference>
<keyword evidence="2" id="KW-0677">Repeat</keyword>
<dbReference type="Proteomes" id="UP000811246">
    <property type="component" value="Chromosome 10"/>
</dbReference>
<keyword evidence="5" id="KW-0804">Transcription</keyword>
<evidence type="ECO:0000256" key="1">
    <source>
        <dbReference type="ARBA" id="ARBA00004123"/>
    </source>
</evidence>
<evidence type="ECO:0000256" key="3">
    <source>
        <dbReference type="ARBA" id="ARBA00023015"/>
    </source>
</evidence>
<sequence>MAKWDSGLTRSRKSCRLRWMNYLRPDIKRRNFSQEEKETILKWHELLGNRWSAIAAKLPGITDNEIKNYWHAHLKKRSKNNSSLTTISELVGTSEDVESNYKNDSSGNQDLLLCDSPKVPNMDGFNGIQTSPQIYMSVNDVISSSSSTDPLVEDVINQYMIDQDEINFSSSNASEIIQSIWEQPHFSFQDIVMPETDPEFMAPTTARWHQEPMYSDVCYDTGYDFWVD</sequence>
<evidence type="ECO:0000313" key="9">
    <source>
        <dbReference type="EMBL" id="KAG6692474.1"/>
    </source>
</evidence>
<dbReference type="InterPro" id="IPR001005">
    <property type="entry name" value="SANT/Myb"/>
</dbReference>
<dbReference type="GO" id="GO:0003677">
    <property type="term" value="F:DNA binding"/>
    <property type="evidence" value="ECO:0007669"/>
    <property type="project" value="UniProtKB-KW"/>
</dbReference>
<keyword evidence="4" id="KW-0238">DNA-binding</keyword>
<keyword evidence="6" id="KW-0539">Nucleus</keyword>
<keyword evidence="3" id="KW-0805">Transcription regulation</keyword>
<protein>
    <submittedName>
        <fullName evidence="9">Uncharacterized protein</fullName>
    </submittedName>
</protein>
<accession>A0A922DX96</accession>
<dbReference type="PANTHER" id="PTHR47997">
    <property type="entry name" value="MYB DOMAIN PROTEIN 55"/>
    <property type="match status" value="1"/>
</dbReference>
<evidence type="ECO:0000256" key="6">
    <source>
        <dbReference type="ARBA" id="ARBA00023242"/>
    </source>
</evidence>
<evidence type="ECO:0000256" key="5">
    <source>
        <dbReference type="ARBA" id="ARBA00023163"/>
    </source>
</evidence>
<proteinExistence type="predicted"/>
<feature type="domain" description="Myb-like" evidence="7">
    <location>
        <begin position="24"/>
        <end position="74"/>
    </location>
</feature>
<reference evidence="9" key="1">
    <citation type="submission" date="2021-01" db="EMBL/GenBank/DDBJ databases">
        <authorList>
            <person name="Lovell J.T."/>
            <person name="Bentley N."/>
            <person name="Bhattarai G."/>
            <person name="Jenkins J.W."/>
            <person name="Sreedasyam A."/>
            <person name="Alarcon Y."/>
            <person name="Bock C."/>
            <person name="Boston L."/>
            <person name="Carlson J."/>
            <person name="Cervantes K."/>
            <person name="Clermont K."/>
            <person name="Krom N."/>
            <person name="Kubenka K."/>
            <person name="Mamidi S."/>
            <person name="Mattison C."/>
            <person name="Monteros M."/>
            <person name="Pisani C."/>
            <person name="Plott C."/>
            <person name="Rajasekar S."/>
            <person name="Rhein H.S."/>
            <person name="Rohla C."/>
            <person name="Song M."/>
            <person name="Hilaire R.S."/>
            <person name="Shu S."/>
            <person name="Wells L."/>
            <person name="Wang X."/>
            <person name="Webber J."/>
            <person name="Heerema R.J."/>
            <person name="Klein P."/>
            <person name="Conner P."/>
            <person name="Grauke L."/>
            <person name="Grimwood J."/>
            <person name="Schmutz J."/>
            <person name="Randall J.J."/>
        </authorList>
    </citation>
    <scope>NUCLEOTIDE SEQUENCE</scope>
    <source>
        <tissue evidence="9">Leaf</tissue>
    </source>
</reference>
<dbReference type="SMART" id="SM00717">
    <property type="entry name" value="SANT"/>
    <property type="match status" value="1"/>
</dbReference>
<name>A0A922DX96_CARIL</name>
<organism evidence="9 10">
    <name type="scientific">Carya illinoinensis</name>
    <name type="common">Pecan</name>
    <dbReference type="NCBI Taxonomy" id="32201"/>
    <lineage>
        <taxon>Eukaryota</taxon>
        <taxon>Viridiplantae</taxon>
        <taxon>Streptophyta</taxon>
        <taxon>Embryophyta</taxon>
        <taxon>Tracheophyta</taxon>
        <taxon>Spermatophyta</taxon>
        <taxon>Magnoliopsida</taxon>
        <taxon>eudicotyledons</taxon>
        <taxon>Gunneridae</taxon>
        <taxon>Pentapetalae</taxon>
        <taxon>rosids</taxon>
        <taxon>fabids</taxon>
        <taxon>Fagales</taxon>
        <taxon>Juglandaceae</taxon>
        <taxon>Carya</taxon>
    </lineage>
</organism>
<dbReference type="AlphaFoldDB" id="A0A922DX96"/>
<evidence type="ECO:0000313" key="10">
    <source>
        <dbReference type="Proteomes" id="UP000811246"/>
    </source>
</evidence>
<dbReference type="GO" id="GO:0005634">
    <property type="term" value="C:nucleus"/>
    <property type="evidence" value="ECO:0007669"/>
    <property type="project" value="UniProtKB-SubCell"/>
</dbReference>
<dbReference type="InterPro" id="IPR051953">
    <property type="entry name" value="Plant_SW-associated_TFs"/>
</dbReference>
<evidence type="ECO:0000256" key="2">
    <source>
        <dbReference type="ARBA" id="ARBA00022737"/>
    </source>
</evidence>
<dbReference type="EMBL" id="CM031834">
    <property type="protein sequence ID" value="KAG6692474.1"/>
    <property type="molecule type" value="Genomic_DNA"/>
</dbReference>
<gene>
    <name evidence="9" type="ORF">I3842_10G115800</name>
</gene>
<evidence type="ECO:0000256" key="4">
    <source>
        <dbReference type="ARBA" id="ARBA00023125"/>
    </source>
</evidence>
<dbReference type="CDD" id="cd00167">
    <property type="entry name" value="SANT"/>
    <property type="match status" value="1"/>
</dbReference>
<dbReference type="InterPro" id="IPR017930">
    <property type="entry name" value="Myb_dom"/>
</dbReference>
<evidence type="ECO:0000259" key="7">
    <source>
        <dbReference type="PROSITE" id="PS50090"/>
    </source>
</evidence>